<gene>
    <name evidence="1" type="ORF">DIT97_32485</name>
</gene>
<evidence type="ECO:0008006" key="3">
    <source>
        <dbReference type="Google" id="ProtNLM"/>
    </source>
</evidence>
<organism evidence="1 2">
    <name type="scientific">Gimesia maris</name>
    <dbReference type="NCBI Taxonomy" id="122"/>
    <lineage>
        <taxon>Bacteria</taxon>
        <taxon>Pseudomonadati</taxon>
        <taxon>Planctomycetota</taxon>
        <taxon>Planctomycetia</taxon>
        <taxon>Planctomycetales</taxon>
        <taxon>Planctomycetaceae</taxon>
        <taxon>Gimesia</taxon>
    </lineage>
</organism>
<dbReference type="EMBL" id="DQAY01000201">
    <property type="protein sequence ID" value="HCO27488.1"/>
    <property type="molecule type" value="Genomic_DNA"/>
</dbReference>
<dbReference type="SUPFAM" id="SSF53474">
    <property type="entry name" value="alpha/beta-Hydrolases"/>
    <property type="match status" value="1"/>
</dbReference>
<dbReference type="Gene3D" id="3.40.50.1820">
    <property type="entry name" value="alpha/beta hydrolase"/>
    <property type="match status" value="1"/>
</dbReference>
<dbReference type="InterPro" id="IPR029058">
    <property type="entry name" value="AB_hydrolase_fold"/>
</dbReference>
<name>A0A3D3RHE5_9PLAN</name>
<sequence>MPMIRKLWSTCLDEITGFYLLHWFFYHKKQPLIISDAGQETPGLFSGDLHSFFSPVPDPANLDYQSDLYPASETRFAAAEVKDFQFQSPIQSDFPENDLVKGRHWISTIPSTVTNSETRCTVVAIDGIVQLGVRSFNSLAQRLTPYGIDVVMLDSPFNYRRTPPGYRPGQLIAGGNLDHQLFVARQGLLDLWSLILHLQSQGHQIGLMGISHGAWLTLTASLLIEQLQFVMAITPPVDLFHILDEGGTVVNAIRRGIRESDFSEQQLEQICQPLRVPLWKPRLPGSAIHLHVANYDRFVPSFRIEALAEQWNTKLTHHALGHIEATTGPKVVAQVAEEILHFWKIPVDSIAASTVNNT</sequence>
<proteinExistence type="predicted"/>
<dbReference type="Proteomes" id="UP000263642">
    <property type="component" value="Unassembled WGS sequence"/>
</dbReference>
<evidence type="ECO:0000313" key="2">
    <source>
        <dbReference type="Proteomes" id="UP000263642"/>
    </source>
</evidence>
<reference evidence="1 2" key="1">
    <citation type="journal article" date="2018" name="Nat. Biotechnol.">
        <title>A standardized bacterial taxonomy based on genome phylogeny substantially revises the tree of life.</title>
        <authorList>
            <person name="Parks D.H."/>
            <person name="Chuvochina M."/>
            <person name="Waite D.W."/>
            <person name="Rinke C."/>
            <person name="Skarshewski A."/>
            <person name="Chaumeil P.A."/>
            <person name="Hugenholtz P."/>
        </authorList>
    </citation>
    <scope>NUCLEOTIDE SEQUENCE [LARGE SCALE GENOMIC DNA]</scope>
    <source>
        <strain evidence="1">UBA9375</strain>
    </source>
</reference>
<protein>
    <recommendedName>
        <fullName evidence="3">Alpha/beta hydrolase family protein</fullName>
    </recommendedName>
</protein>
<dbReference type="AlphaFoldDB" id="A0A3D3RHE5"/>
<accession>A0A3D3RHE5</accession>
<evidence type="ECO:0000313" key="1">
    <source>
        <dbReference type="EMBL" id="HCO27488.1"/>
    </source>
</evidence>
<comment type="caution">
    <text evidence="1">The sequence shown here is derived from an EMBL/GenBank/DDBJ whole genome shotgun (WGS) entry which is preliminary data.</text>
</comment>